<evidence type="ECO:0000313" key="1">
    <source>
        <dbReference type="EMBL" id="MEQ2485827.1"/>
    </source>
</evidence>
<protein>
    <submittedName>
        <fullName evidence="1">Uncharacterized protein</fullName>
    </submittedName>
</protein>
<evidence type="ECO:0000313" key="2">
    <source>
        <dbReference type="Proteomes" id="UP001487296"/>
    </source>
</evidence>
<organism evidence="1 2">
    <name type="scientific">Hallella faecis</name>
    <dbReference type="NCBI Taxonomy" id="2841596"/>
    <lineage>
        <taxon>Bacteria</taxon>
        <taxon>Pseudomonadati</taxon>
        <taxon>Bacteroidota</taxon>
        <taxon>Bacteroidia</taxon>
        <taxon>Bacteroidales</taxon>
        <taxon>Prevotellaceae</taxon>
        <taxon>Hallella</taxon>
    </lineage>
</organism>
<proteinExistence type="predicted"/>
<name>A0ABV1FN48_9BACT</name>
<reference evidence="1 2" key="1">
    <citation type="submission" date="2024-04" db="EMBL/GenBank/DDBJ databases">
        <title>Human intestinal bacterial collection.</title>
        <authorList>
            <person name="Pauvert C."/>
            <person name="Hitch T.C.A."/>
            <person name="Clavel T."/>
        </authorList>
    </citation>
    <scope>NUCLEOTIDE SEQUENCE [LARGE SCALE GENOMIC DNA]</scope>
    <source>
        <strain evidence="1 2">CLA-AA-H145</strain>
    </source>
</reference>
<dbReference type="RefSeq" id="WP_215758829.1">
    <property type="nucleotide sequence ID" value="NZ_JAHKBE010000003.1"/>
</dbReference>
<keyword evidence="2" id="KW-1185">Reference proteome</keyword>
<comment type="caution">
    <text evidence="1">The sequence shown here is derived from an EMBL/GenBank/DDBJ whole genome shotgun (WGS) entry which is preliminary data.</text>
</comment>
<accession>A0ABV1FN48</accession>
<dbReference type="EMBL" id="JBBNFP010000004">
    <property type="protein sequence ID" value="MEQ2485827.1"/>
    <property type="molecule type" value="Genomic_DNA"/>
</dbReference>
<sequence length="47" mass="5020">MGIIDKMGQTARIAPASHHAYYTHFAYHAGPSVTPSQPLLASMPAQP</sequence>
<dbReference type="Proteomes" id="UP001487296">
    <property type="component" value="Unassembled WGS sequence"/>
</dbReference>
<gene>
    <name evidence="1" type="ORF">AAAT34_02005</name>
</gene>